<dbReference type="Proteomes" id="UP000178880">
    <property type="component" value="Unassembled WGS sequence"/>
</dbReference>
<dbReference type="SUPFAM" id="SSF52374">
    <property type="entry name" value="Nucleotidylyl transferase"/>
    <property type="match status" value="1"/>
</dbReference>
<evidence type="ECO:0000256" key="2">
    <source>
        <dbReference type="ARBA" id="ARBA00022695"/>
    </source>
</evidence>
<dbReference type="GO" id="GO:0016779">
    <property type="term" value="F:nucleotidyltransferase activity"/>
    <property type="evidence" value="ECO:0007669"/>
    <property type="project" value="UniProtKB-KW"/>
</dbReference>
<dbReference type="PANTHER" id="PTHR43793">
    <property type="entry name" value="FAD SYNTHASE"/>
    <property type="match status" value="1"/>
</dbReference>
<dbReference type="InterPro" id="IPR004821">
    <property type="entry name" value="Cyt_trans-like"/>
</dbReference>
<dbReference type="STRING" id="1798650.A2945_00340"/>
<evidence type="ECO:0000313" key="4">
    <source>
        <dbReference type="EMBL" id="OGZ00126.1"/>
    </source>
</evidence>
<accession>A0A1G2CFH5</accession>
<sequence>MHKQGVQKKKVVAVSGGFDPMHVGHVRMFKRAKALGGELVVILNNDNWLKKKKGYVFMPQGERKEILEALHDVDRVVLTSHPENPTDMSVCAEIASVRPNIFANGGDRHQGNIPEVAVCNEIGCTMVDNVGEGGKVQSSSWLLENFKKLFRQN</sequence>
<feature type="domain" description="Cytidyltransferase-like" evidence="3">
    <location>
        <begin position="15"/>
        <end position="81"/>
    </location>
</feature>
<evidence type="ECO:0000256" key="1">
    <source>
        <dbReference type="ARBA" id="ARBA00022679"/>
    </source>
</evidence>
<reference evidence="4 5" key="1">
    <citation type="journal article" date="2016" name="Nat. Commun.">
        <title>Thousands of microbial genomes shed light on interconnected biogeochemical processes in an aquifer system.</title>
        <authorList>
            <person name="Anantharaman K."/>
            <person name="Brown C.T."/>
            <person name="Hug L.A."/>
            <person name="Sharon I."/>
            <person name="Castelle C.J."/>
            <person name="Probst A.J."/>
            <person name="Thomas B.C."/>
            <person name="Singh A."/>
            <person name="Wilkins M.J."/>
            <person name="Karaoz U."/>
            <person name="Brodie E.L."/>
            <person name="Williams K.H."/>
            <person name="Hubbard S.S."/>
            <person name="Banfield J.F."/>
        </authorList>
    </citation>
    <scope>NUCLEOTIDE SEQUENCE [LARGE SCALE GENOMIC DNA]</scope>
</reference>
<dbReference type="InterPro" id="IPR014729">
    <property type="entry name" value="Rossmann-like_a/b/a_fold"/>
</dbReference>
<dbReference type="AlphaFoldDB" id="A0A1G2CFH5"/>
<proteinExistence type="predicted"/>
<dbReference type="NCBIfam" id="TIGR00125">
    <property type="entry name" value="cyt_tran_rel"/>
    <property type="match status" value="1"/>
</dbReference>
<organism evidence="4 5">
    <name type="scientific">Candidatus Liptonbacteria bacterium RIFCSPLOWO2_01_FULL_52_25</name>
    <dbReference type="NCBI Taxonomy" id="1798650"/>
    <lineage>
        <taxon>Bacteria</taxon>
        <taxon>Candidatus Liptoniibacteriota</taxon>
    </lineage>
</organism>
<name>A0A1G2CFH5_9BACT</name>
<dbReference type="Gene3D" id="3.40.50.620">
    <property type="entry name" value="HUPs"/>
    <property type="match status" value="1"/>
</dbReference>
<keyword evidence="1" id="KW-0808">Transferase</keyword>
<protein>
    <recommendedName>
        <fullName evidence="3">Cytidyltransferase-like domain-containing protein</fullName>
    </recommendedName>
</protein>
<dbReference type="EMBL" id="MHLA01000007">
    <property type="protein sequence ID" value="OGZ00126.1"/>
    <property type="molecule type" value="Genomic_DNA"/>
</dbReference>
<keyword evidence="2" id="KW-0548">Nucleotidyltransferase</keyword>
<dbReference type="InterPro" id="IPR050385">
    <property type="entry name" value="Archaeal_FAD_synthase"/>
</dbReference>
<dbReference type="Pfam" id="PF01467">
    <property type="entry name" value="CTP_transf_like"/>
    <property type="match status" value="1"/>
</dbReference>
<comment type="caution">
    <text evidence="4">The sequence shown here is derived from an EMBL/GenBank/DDBJ whole genome shotgun (WGS) entry which is preliminary data.</text>
</comment>
<evidence type="ECO:0000259" key="3">
    <source>
        <dbReference type="Pfam" id="PF01467"/>
    </source>
</evidence>
<dbReference type="PANTHER" id="PTHR43793:SF1">
    <property type="entry name" value="FAD SYNTHASE"/>
    <property type="match status" value="1"/>
</dbReference>
<gene>
    <name evidence="4" type="ORF">A2945_00340</name>
</gene>
<evidence type="ECO:0000313" key="5">
    <source>
        <dbReference type="Proteomes" id="UP000178880"/>
    </source>
</evidence>